<comment type="caution">
    <text evidence="12">The sequence shown here is derived from an EMBL/GenBank/DDBJ whole genome shotgun (WGS) entry which is preliminary data.</text>
</comment>
<keyword evidence="4" id="KW-0450">Lipoyl</keyword>
<dbReference type="InterPro" id="IPR023213">
    <property type="entry name" value="CAT-like_dom_sf"/>
</dbReference>
<accession>A0A5M9MNL6</accession>
<dbReference type="PANTHER" id="PTHR43178">
    <property type="entry name" value="DIHYDROLIPOAMIDE ACETYLTRANSFERASE COMPONENT OF PYRUVATE DEHYDROGENASE COMPLEX"/>
    <property type="match status" value="1"/>
</dbReference>
<evidence type="ECO:0000256" key="1">
    <source>
        <dbReference type="ARBA" id="ARBA00001938"/>
    </source>
</evidence>
<evidence type="ECO:0000259" key="11">
    <source>
        <dbReference type="PROSITE" id="PS51826"/>
    </source>
</evidence>
<evidence type="ECO:0000256" key="9">
    <source>
        <dbReference type="SAM" id="MobiDB-lite"/>
    </source>
</evidence>
<dbReference type="GO" id="GO:0031405">
    <property type="term" value="F:lipoic acid binding"/>
    <property type="evidence" value="ECO:0007669"/>
    <property type="project" value="TreeGrafter"/>
</dbReference>
<feature type="compositionally biased region" description="Polar residues" evidence="9">
    <location>
        <begin position="149"/>
        <end position="177"/>
    </location>
</feature>
<dbReference type="GO" id="GO:0045333">
    <property type="term" value="P:cellular respiration"/>
    <property type="evidence" value="ECO:0007669"/>
    <property type="project" value="UniProtKB-ARBA"/>
</dbReference>
<organism evidence="12 13">
    <name type="scientific">Aspergillus tanneri</name>
    <dbReference type="NCBI Taxonomy" id="1220188"/>
    <lineage>
        <taxon>Eukaryota</taxon>
        <taxon>Fungi</taxon>
        <taxon>Dikarya</taxon>
        <taxon>Ascomycota</taxon>
        <taxon>Pezizomycotina</taxon>
        <taxon>Eurotiomycetes</taxon>
        <taxon>Eurotiomycetidae</taxon>
        <taxon>Eurotiales</taxon>
        <taxon>Aspergillaceae</taxon>
        <taxon>Aspergillus</taxon>
        <taxon>Aspergillus subgen. Circumdati</taxon>
    </lineage>
</organism>
<dbReference type="SUPFAM" id="SSF52777">
    <property type="entry name" value="CoA-dependent acyltransferases"/>
    <property type="match status" value="1"/>
</dbReference>
<dbReference type="VEuPathDB" id="FungiDB:EYZ11_001592"/>
<dbReference type="GO" id="GO:0005739">
    <property type="term" value="C:mitochondrion"/>
    <property type="evidence" value="ECO:0007669"/>
    <property type="project" value="TreeGrafter"/>
</dbReference>
<gene>
    <name evidence="12" type="ORF">ATNIH1004_004500</name>
</gene>
<protein>
    <recommendedName>
        <fullName evidence="7">Lipoamide acyltransferase component of branched-chain alpha-keto acid dehydrogenase complex, mitochondrial</fullName>
        <ecNumber evidence="6">2.3.1.168</ecNumber>
    </recommendedName>
    <alternativeName>
        <fullName evidence="8">Branched-chain alpha-keto acid dehydrogenase complex component E2</fullName>
    </alternativeName>
</protein>
<reference evidence="12 13" key="1">
    <citation type="submission" date="2019-08" db="EMBL/GenBank/DDBJ databases">
        <title>The genome sequence of a newly discovered highly antifungal drug resistant Aspergillus species, Aspergillus tanneri NIH 1004.</title>
        <authorList>
            <person name="Mounaud S."/>
            <person name="Singh I."/>
            <person name="Joardar V."/>
            <person name="Pakala S."/>
            <person name="Pakala S."/>
            <person name="Venepally P."/>
            <person name="Chung J.K."/>
            <person name="Losada L."/>
            <person name="Nierman W.C."/>
        </authorList>
    </citation>
    <scope>NUCLEOTIDE SEQUENCE [LARGE SCALE GENOMIC DNA]</scope>
    <source>
        <strain evidence="12 13">NIH1004</strain>
    </source>
</reference>
<dbReference type="AlphaFoldDB" id="A0A5M9MNL6"/>
<evidence type="ECO:0000259" key="10">
    <source>
        <dbReference type="PROSITE" id="PS50968"/>
    </source>
</evidence>
<dbReference type="EC" id="2.3.1.168" evidence="6"/>
<proteinExistence type="inferred from homology"/>
<comment type="cofactor">
    <cofactor evidence="1">
        <name>(R)-lipoate</name>
        <dbReference type="ChEBI" id="CHEBI:83088"/>
    </cofactor>
</comment>
<evidence type="ECO:0000313" key="12">
    <source>
        <dbReference type="EMBL" id="KAA8648615.1"/>
    </source>
</evidence>
<evidence type="ECO:0000256" key="4">
    <source>
        <dbReference type="ARBA" id="ARBA00022823"/>
    </source>
</evidence>
<dbReference type="SUPFAM" id="SSF51230">
    <property type="entry name" value="Single hybrid motif"/>
    <property type="match status" value="1"/>
</dbReference>
<feature type="compositionally biased region" description="Basic and acidic residues" evidence="9">
    <location>
        <begin position="734"/>
        <end position="750"/>
    </location>
</feature>
<dbReference type="InterPro" id="IPR050743">
    <property type="entry name" value="2-oxoacid_DH_E2_comp"/>
</dbReference>
<evidence type="ECO:0000256" key="8">
    <source>
        <dbReference type="ARBA" id="ARBA00042008"/>
    </source>
</evidence>
<feature type="domain" description="Lipoyl-binding" evidence="10">
    <location>
        <begin position="44"/>
        <end position="122"/>
    </location>
</feature>
<evidence type="ECO:0000256" key="3">
    <source>
        <dbReference type="ARBA" id="ARBA00022679"/>
    </source>
</evidence>
<dbReference type="GO" id="GO:0016407">
    <property type="term" value="F:acetyltransferase activity"/>
    <property type="evidence" value="ECO:0007669"/>
    <property type="project" value="TreeGrafter"/>
</dbReference>
<evidence type="ECO:0000256" key="6">
    <source>
        <dbReference type="ARBA" id="ARBA00038880"/>
    </source>
</evidence>
<dbReference type="Proteomes" id="UP000324241">
    <property type="component" value="Unassembled WGS sequence"/>
</dbReference>
<dbReference type="PROSITE" id="PS50968">
    <property type="entry name" value="BIOTINYL_LIPOYL"/>
    <property type="match status" value="1"/>
</dbReference>
<dbReference type="CDD" id="cd06849">
    <property type="entry name" value="lipoyl_domain"/>
    <property type="match status" value="1"/>
</dbReference>
<dbReference type="Gene3D" id="4.10.320.10">
    <property type="entry name" value="E3-binding domain"/>
    <property type="match status" value="1"/>
</dbReference>
<dbReference type="Gene3D" id="3.30.559.10">
    <property type="entry name" value="Chloramphenicol acetyltransferase-like domain"/>
    <property type="match status" value="1"/>
</dbReference>
<evidence type="ECO:0000256" key="2">
    <source>
        <dbReference type="ARBA" id="ARBA00007317"/>
    </source>
</evidence>
<dbReference type="FunFam" id="2.40.50.100:FF:000041">
    <property type="entry name" value="Dihydrolipoamide acetyltransferase component of pyruvate dehydrogenase complex"/>
    <property type="match status" value="1"/>
</dbReference>
<feature type="domain" description="Peripheral subunit-binding (PSBD)" evidence="11">
    <location>
        <begin position="181"/>
        <end position="218"/>
    </location>
</feature>
<name>A0A5M9MNL6_9EURO</name>
<dbReference type="VEuPathDB" id="FungiDB:EYZ11_001600"/>
<dbReference type="SUPFAM" id="SSF47005">
    <property type="entry name" value="Peripheral subunit-binding domain of 2-oxo acid dehydrogenase complex"/>
    <property type="match status" value="1"/>
</dbReference>
<dbReference type="RefSeq" id="XP_033427976.1">
    <property type="nucleotide sequence ID" value="XM_033569170.1"/>
</dbReference>
<dbReference type="GO" id="GO:0043754">
    <property type="term" value="F:dihydrolipoamide branched chain acyltransferase activity"/>
    <property type="evidence" value="ECO:0007669"/>
    <property type="project" value="UniProtKB-EC"/>
</dbReference>
<evidence type="ECO:0000256" key="7">
    <source>
        <dbReference type="ARBA" id="ARBA00039275"/>
    </source>
</evidence>
<dbReference type="OrthoDB" id="15567at2759"/>
<dbReference type="InterPro" id="IPR004167">
    <property type="entry name" value="PSBD"/>
</dbReference>
<feature type="compositionally biased region" description="Pro residues" evidence="9">
    <location>
        <begin position="136"/>
        <end position="147"/>
    </location>
</feature>
<keyword evidence="3" id="KW-0808">Transferase</keyword>
<dbReference type="Gene3D" id="2.40.50.100">
    <property type="match status" value="1"/>
</dbReference>
<feature type="region of interest" description="Disordered" evidence="9">
    <location>
        <begin position="730"/>
        <end position="769"/>
    </location>
</feature>
<feature type="region of interest" description="Disordered" evidence="9">
    <location>
        <begin position="128"/>
        <end position="177"/>
    </location>
</feature>
<dbReference type="InterPro" id="IPR011053">
    <property type="entry name" value="Single_hybrid_motif"/>
</dbReference>
<dbReference type="Pfam" id="PF00364">
    <property type="entry name" value="Biotin_lipoyl"/>
    <property type="match status" value="1"/>
</dbReference>
<comment type="similarity">
    <text evidence="2">Belongs to the 2-oxoacid dehydrogenase family.</text>
</comment>
<sequence length="1133" mass="126512">MSLSRFGRSLSCSLRSSRPYNLLPITRSPGFSVRCRNFHAAASLWGIKSQVLKDVGEGITEVQIIQWYVEEGAYIEEWKPLCQYQSDKAVDDITSRYEGVVKKLHFQADDTVPTGKALCDIEVEEGKYLDDNSSPEPAPEPAQPSPAPTDTQTKQPTEGITSSTPADMTQNNKPNSRYATLATPAVRGLLKAHDVNIEDVLGTGKDGRVLKEDVHRFVASRDSAAATAPVAVSTPQTETAVNLTPIQSQMFKTMTRSLTIPHFMFADELNINQVNSMRKKLASDPKDPQKITFLSFAVKAVSLALNEYPLLNAKVDTSNPDKPQLIMRPKHNIGVAMDTPQGLIVPNVKDVANRSLLEIASEISRLSALGREGRLTPADLGGGTITVSNIGNIGGTYVSPVIVSNEVAILGIGKTRTIPIFDDAGQVTKGELVNFSWSADHRVVDGATMARMANRVRGFVESPELMLLNLRSLEWLEMMRARYATLAAQFEERCLPVSVKGDQPESTSSLPERYTKSYLAVDDHLEGPPLRALLPDVVILFIEWTYTLDLDREILTVDNSIHYKLSNIPHSGRWIKYIGSDAHRRRAFRTGTPDDIISNIAWLPENYQREGYFLVPEARLQAGQQILLPRFLREPHIPGVKPRSAPETTTYWLGNVPVYLTSKINLADAEEAASAEVVQIGLQMGLKDFYAMVYSILDVVLIHLQTKDSGEAHIQRAPLMAMIYFDDNNSRPTTDPKSDVSSRLKEHVLETETPSGSGVASGSKDESGKQNYDISTTLLKESYADEDFTFNMMMRFFDAASKQHLAGMKSRIFPNEILTTMMQFADSRTYHTMRKVSACCQRLGDRKIRLNEDFVVIGVDQAKESEVFILNNLRTGVNIRSNLNFSEEKYWRSTKKDGISLELNPVIGIADPTRMSIMDTVILCFAKVASADPPYTEEIELPFQEQFTCMGGSLGDATSNKLFEIPGYLYPGSVEDAWGHYITAVLRDGDNSTYRFALINNAKWQCLLPPGYRQLRMDHYFCNGLQVFLRHPKDESPEEWDNTIKYAMYELGHTALTRQRDGYLRGRPVVVAFGTKLKFFYFAYRRADFPDVASDASPNGAQIGITYTEPDRDHLLIQLIPGEDPIDIQESKE</sequence>
<dbReference type="FunFam" id="4.10.320.10:FF:000009">
    <property type="entry name" value="Dihydrolipoamide acetyltransferase component of pyruvate dehydrogenase complex"/>
    <property type="match status" value="1"/>
</dbReference>
<dbReference type="InterPro" id="IPR000089">
    <property type="entry name" value="Biotin_lipoyl"/>
</dbReference>
<evidence type="ECO:0000256" key="5">
    <source>
        <dbReference type="ARBA" id="ARBA00023315"/>
    </source>
</evidence>
<dbReference type="VEuPathDB" id="FungiDB:EYZ11_001575"/>
<dbReference type="GeneID" id="54327202"/>
<keyword evidence="5" id="KW-0012">Acyltransferase</keyword>
<evidence type="ECO:0000313" key="13">
    <source>
        <dbReference type="Proteomes" id="UP000324241"/>
    </source>
</evidence>
<dbReference type="EMBL" id="QUQM01000003">
    <property type="protein sequence ID" value="KAA8648615.1"/>
    <property type="molecule type" value="Genomic_DNA"/>
</dbReference>
<dbReference type="Pfam" id="PF02817">
    <property type="entry name" value="E3_binding"/>
    <property type="match status" value="1"/>
</dbReference>
<dbReference type="FunFam" id="3.30.559.10:FF:000007">
    <property type="entry name" value="Dihydrolipoamide acetyltransferase component of pyruvate dehydrogenase complex"/>
    <property type="match status" value="1"/>
</dbReference>
<dbReference type="Pfam" id="PF00198">
    <property type="entry name" value="2-oxoacid_dh"/>
    <property type="match status" value="1"/>
</dbReference>
<dbReference type="PROSITE" id="PS51826">
    <property type="entry name" value="PSBD"/>
    <property type="match status" value="1"/>
</dbReference>
<dbReference type="InterPro" id="IPR001078">
    <property type="entry name" value="2-oxoacid_DH_actylTfrase"/>
</dbReference>
<dbReference type="InterPro" id="IPR036625">
    <property type="entry name" value="E3-bd_dom_sf"/>
</dbReference>
<dbReference type="PANTHER" id="PTHR43178:SF5">
    <property type="entry name" value="LIPOAMIDE ACYLTRANSFERASE COMPONENT OF BRANCHED-CHAIN ALPHA-KETO ACID DEHYDROGENASE COMPLEX, MITOCHONDRIAL"/>
    <property type="match status" value="1"/>
</dbReference>